<dbReference type="EMBL" id="VSWD01000007">
    <property type="protein sequence ID" value="KAK3097226.1"/>
    <property type="molecule type" value="Genomic_DNA"/>
</dbReference>
<comment type="caution">
    <text evidence="4">The sequence shown here is derived from an EMBL/GenBank/DDBJ whole genome shotgun (WGS) entry which is preliminary data.</text>
</comment>
<dbReference type="PROSITE" id="PS50158">
    <property type="entry name" value="ZF_CCHC"/>
    <property type="match status" value="1"/>
</dbReference>
<keyword evidence="1" id="KW-0862">Zinc</keyword>
<accession>A0AA88Y0I5</accession>
<dbReference type="SUPFAM" id="SSF57756">
    <property type="entry name" value="Retrovirus zinc finger-like domains"/>
    <property type="match status" value="1"/>
</dbReference>
<feature type="domain" description="CCHC-type" evidence="3">
    <location>
        <begin position="216"/>
        <end position="230"/>
    </location>
</feature>
<sequence length="246" mass="27999">MAESDDISLRDILDVVKAQGDSLRNLDCKLSTELSELKQEVHGSSQVVKKLKTDTQHKWKFEGNKIQYLFNSELLEDVTQFSWAVSNSKFDYAKELADSVSEKIKKRNKLIKIADTSEGGWETVRQYESNPVASDSDDENKIHKAEVRAIRKNKERAKNKVKKPQSESRIHPAQPSSIPQVPMQPFLAPQYNPWINGHQAFRFEHSNRSQRRGGSCYACGSLSHWRSECPYNTKSSTASATKTKPE</sequence>
<keyword evidence="6" id="KW-1185">Reference proteome</keyword>
<dbReference type="GO" id="GO:0008270">
    <property type="term" value="F:zinc ion binding"/>
    <property type="evidence" value="ECO:0007669"/>
    <property type="project" value="UniProtKB-KW"/>
</dbReference>
<proteinExistence type="predicted"/>
<feature type="compositionally biased region" description="Basic residues" evidence="2">
    <location>
        <begin position="153"/>
        <end position="163"/>
    </location>
</feature>
<dbReference type="InterPro" id="IPR036875">
    <property type="entry name" value="Znf_CCHC_sf"/>
</dbReference>
<keyword evidence="1" id="KW-0479">Metal-binding</keyword>
<organism evidence="4 6">
    <name type="scientific">Pinctada imbricata</name>
    <name type="common">Atlantic pearl-oyster</name>
    <name type="synonym">Pinctada martensii</name>
    <dbReference type="NCBI Taxonomy" id="66713"/>
    <lineage>
        <taxon>Eukaryota</taxon>
        <taxon>Metazoa</taxon>
        <taxon>Spiralia</taxon>
        <taxon>Lophotrochozoa</taxon>
        <taxon>Mollusca</taxon>
        <taxon>Bivalvia</taxon>
        <taxon>Autobranchia</taxon>
        <taxon>Pteriomorphia</taxon>
        <taxon>Pterioida</taxon>
        <taxon>Pterioidea</taxon>
        <taxon>Pteriidae</taxon>
        <taxon>Pinctada</taxon>
    </lineage>
</organism>
<protein>
    <recommendedName>
        <fullName evidence="3">CCHC-type domain-containing protein</fullName>
    </recommendedName>
</protein>
<feature type="compositionally biased region" description="Low complexity" evidence="2">
    <location>
        <begin position="233"/>
        <end position="246"/>
    </location>
</feature>
<feature type="region of interest" description="Disordered" evidence="2">
    <location>
        <begin position="225"/>
        <end position="246"/>
    </location>
</feature>
<name>A0AA88Y0I5_PINIB</name>
<evidence type="ECO:0000313" key="5">
    <source>
        <dbReference type="EMBL" id="KAK3097226.1"/>
    </source>
</evidence>
<dbReference type="GO" id="GO:0003676">
    <property type="term" value="F:nucleic acid binding"/>
    <property type="evidence" value="ECO:0007669"/>
    <property type="project" value="InterPro"/>
</dbReference>
<keyword evidence="1" id="KW-0863">Zinc-finger</keyword>
<dbReference type="Proteomes" id="UP001186944">
    <property type="component" value="Unassembled WGS sequence"/>
</dbReference>
<evidence type="ECO:0000256" key="2">
    <source>
        <dbReference type="SAM" id="MobiDB-lite"/>
    </source>
</evidence>
<evidence type="ECO:0000259" key="3">
    <source>
        <dbReference type="PROSITE" id="PS50158"/>
    </source>
</evidence>
<gene>
    <name evidence="5" type="ORF">FSP39_007708</name>
    <name evidence="4" type="ORF">FSP39_020024</name>
</gene>
<dbReference type="AlphaFoldDB" id="A0AA88Y0I5"/>
<evidence type="ECO:0000256" key="1">
    <source>
        <dbReference type="PROSITE-ProRule" id="PRU00047"/>
    </source>
</evidence>
<feature type="region of interest" description="Disordered" evidence="2">
    <location>
        <begin position="153"/>
        <end position="181"/>
    </location>
</feature>
<evidence type="ECO:0000313" key="6">
    <source>
        <dbReference type="Proteomes" id="UP001186944"/>
    </source>
</evidence>
<dbReference type="EMBL" id="VSWD01000010">
    <property type="protein sequence ID" value="KAK3091470.1"/>
    <property type="molecule type" value="Genomic_DNA"/>
</dbReference>
<dbReference type="InterPro" id="IPR001878">
    <property type="entry name" value="Znf_CCHC"/>
</dbReference>
<reference evidence="4" key="1">
    <citation type="submission" date="2019-08" db="EMBL/GenBank/DDBJ databases">
        <title>The improved chromosome-level genome for the pearl oyster Pinctada fucata martensii using PacBio sequencing and Hi-C.</title>
        <authorList>
            <person name="Zheng Z."/>
        </authorList>
    </citation>
    <scope>NUCLEOTIDE SEQUENCE</scope>
    <source>
        <strain evidence="4">ZZ-2019</strain>
        <tissue evidence="4">Adductor muscle</tissue>
    </source>
</reference>
<evidence type="ECO:0000313" key="4">
    <source>
        <dbReference type="EMBL" id="KAK3091470.1"/>
    </source>
</evidence>